<keyword evidence="10" id="KW-1185">Reference proteome</keyword>
<feature type="domain" description="BEACH-type PH" evidence="9">
    <location>
        <begin position="472"/>
        <end position="575"/>
    </location>
</feature>
<dbReference type="InterPro" id="IPR015943">
    <property type="entry name" value="WD40/YVTN_repeat-like_dom_sf"/>
</dbReference>
<comment type="function">
    <text evidence="3">Binds to type II regulatory subunits of protein kinase A and anchors/targets them to the membrane. May anchor the kinase to cytoskeletal and/or organelle-associated proteins. Regulates endosomal traffic in polarized epithelial cells such as the vulval precursor cells and intestinal cells. Thought to act as a negative regulator of lin-12 activity in vulval precursor cells. May have a role in the internalization process from basolateral surface of polarized epithelial cells.</text>
</comment>
<evidence type="ECO:0000256" key="4">
    <source>
        <dbReference type="ARBA" id="ARBA00068767"/>
    </source>
</evidence>
<dbReference type="SMART" id="SM00320">
    <property type="entry name" value="WD40"/>
    <property type="match status" value="2"/>
</dbReference>
<feature type="repeat" description="WD" evidence="6">
    <location>
        <begin position="1052"/>
        <end position="1093"/>
    </location>
</feature>
<dbReference type="InterPro" id="IPR036322">
    <property type="entry name" value="WD40_repeat_dom_sf"/>
</dbReference>
<dbReference type="SUPFAM" id="SSF50978">
    <property type="entry name" value="WD40 repeat-like"/>
    <property type="match status" value="1"/>
</dbReference>
<dbReference type="SUPFAM" id="SSF81837">
    <property type="entry name" value="BEACH domain"/>
    <property type="match status" value="1"/>
</dbReference>
<evidence type="ECO:0000256" key="6">
    <source>
        <dbReference type="PROSITE-ProRule" id="PRU00221"/>
    </source>
</evidence>
<dbReference type="InterPro" id="IPR050865">
    <property type="entry name" value="BEACH_Domain"/>
</dbReference>
<evidence type="ECO:0000313" key="10">
    <source>
        <dbReference type="Proteomes" id="UP000887581"/>
    </source>
</evidence>
<dbReference type="Pfam" id="PF02138">
    <property type="entry name" value="Beach"/>
    <property type="match status" value="1"/>
</dbReference>
<dbReference type="CDD" id="cd01201">
    <property type="entry name" value="PH_BEACH"/>
    <property type="match status" value="1"/>
</dbReference>
<dbReference type="SMART" id="SM01026">
    <property type="entry name" value="Beach"/>
    <property type="match status" value="1"/>
</dbReference>
<organism evidence="10 11">
    <name type="scientific">Setaria digitata</name>
    <dbReference type="NCBI Taxonomy" id="48799"/>
    <lineage>
        <taxon>Eukaryota</taxon>
        <taxon>Metazoa</taxon>
        <taxon>Ecdysozoa</taxon>
        <taxon>Nematoda</taxon>
        <taxon>Chromadorea</taxon>
        <taxon>Rhabditida</taxon>
        <taxon>Spirurina</taxon>
        <taxon>Spiruromorpha</taxon>
        <taxon>Filarioidea</taxon>
        <taxon>Setariidae</taxon>
        <taxon>Setaria</taxon>
    </lineage>
</organism>
<dbReference type="AlphaFoldDB" id="A0A915PGE5"/>
<dbReference type="Gene3D" id="1.10.1540.10">
    <property type="entry name" value="BEACH domain"/>
    <property type="match status" value="1"/>
</dbReference>
<dbReference type="Gene3D" id="2.30.29.30">
    <property type="entry name" value="Pleckstrin-homology domain (PH domain)/Phosphotyrosine-binding domain (PTB)"/>
    <property type="match status" value="1"/>
</dbReference>
<dbReference type="PANTHER" id="PTHR13743">
    <property type="entry name" value="BEIGE/BEACH-RELATED"/>
    <property type="match status" value="1"/>
</dbReference>
<dbReference type="InterPro" id="IPR011993">
    <property type="entry name" value="PH-like_dom_sf"/>
</dbReference>
<dbReference type="PROSITE" id="PS51783">
    <property type="entry name" value="PH_BEACH"/>
    <property type="match status" value="1"/>
</dbReference>
<keyword evidence="7" id="KW-0732">Signal</keyword>
<sequence>MCRKLLWLLEMAVLKTDAQSEKITRQGLIFVFGLWLTMLQELYLNKSNLDSTDMLADEAESDDDLPNNGLQSEMSPFGSFLSAVLETVADFRDYMKCPYKNSYSKRLPATDECAERLIFCITEISQFFVSMPVISPEAITNQEIKLFEIFLSFLSLVCKQDDTKLIMFDYLTNKQRLINICRERTGHLFGPLIAFVLFPAFTKASKLGANKYNEKRKKNNWELRKRLMIVKALVLNRNHLKLLLDGSLEYQCALNLSLHELALLDKVEDVSVQRDVENLIRFLRNLEIESPLATLDAERFTSLNMDESLAIHGYLEYRDRFLAKMQQSATWYANEEKQRTKNLSEIAMRMTCRVVEDQNMVRRHFMKACRESELKNIAADLFLDQLVTDLCHPEGLCHHPESWPPSWSLDPTEGPNRERRRLISCHLSFDIRFLQLQARSKIKKREESPPLFDLMNDLRRNISQSSLGNGLEAGERIILSIPAVVVRSTVESSGEILAGDKKFYFHSDQTRSVQKGLSRANTLFIRWSYEELIDIYKRHHLLKDTALEIFFSDGQTYLIVFEEQAKRDQFALQIMSSDLCRLSNFSNISVKSATQLWREGTITNFEYLMQLNKFAGRSYNDLMQYPVFPFVLSDYKSSVLDLTDSASFRDLSRPVAIQDKRLEEHYLQKYSYLAREEVRAVPGCGSPFVLGPYHYGSHYSNVGIVAHYLVRLPPFTDIALEYQDNNFDIADRLFNSIETTWRLASFDSTTDFKELIPEFFYLPDFLMNTEKLNLGVRQNGDIVDDVILPKWCQGSARLFVLIHRQALEASTVSSTLNHWIDLIFGYKQTGKAAVDAVNVFHPATYRANTMNSMKGETDELSTSALRAMVQTYGQMPLQLFQSPHLPSLHSKAHQNILRISQSPLNTVKGVRWGEFVGSPVTEHGKLIIVLSERLLCNSDRVGHLVAFSEGTCFAFPSGTCLIYKHKEGVRPRNLCSYGLVTWRQNDGIFRLRLHEPKLCWDLASYHTYSVVAAAYCASFDLLCVGLSCGIVLTYRILLSEFGVKDFALLKTLYAHDCEVSALAVCSDFAVVASGCNMGKVCIWDLNRLAYVRTLVPSYGKKVHFICISRTTCDVAIVVNSGYGSIVTLKTINGLEIGKIDTDIAVTAVAMTSLPEGTAVNCLFLGMQNGVIRIFDMWTMKFVRDIVDYRFLEPIVSITFSNRCTRLFVCLASGRVLCWQGENLQTKRSPTLRIITDR</sequence>
<dbReference type="SUPFAM" id="SSF50729">
    <property type="entry name" value="PH domain-like"/>
    <property type="match status" value="1"/>
</dbReference>
<feature type="signal peptide" evidence="7">
    <location>
        <begin position="1"/>
        <end position="18"/>
    </location>
</feature>
<dbReference type="PROSITE" id="PS50197">
    <property type="entry name" value="BEACH"/>
    <property type="match status" value="1"/>
</dbReference>
<reference evidence="11" key="1">
    <citation type="submission" date="2022-11" db="UniProtKB">
        <authorList>
            <consortium name="WormBaseParasite"/>
        </authorList>
    </citation>
    <scope>IDENTIFICATION</scope>
</reference>
<evidence type="ECO:0000259" key="8">
    <source>
        <dbReference type="PROSITE" id="PS50197"/>
    </source>
</evidence>
<dbReference type="Pfam" id="PF14844">
    <property type="entry name" value="PH_BEACH"/>
    <property type="match status" value="1"/>
</dbReference>
<dbReference type="CDD" id="cd06071">
    <property type="entry name" value="Beach"/>
    <property type="match status" value="1"/>
</dbReference>
<evidence type="ECO:0000256" key="7">
    <source>
        <dbReference type="SAM" id="SignalP"/>
    </source>
</evidence>
<name>A0A915PGE5_9BILA</name>
<dbReference type="PROSITE" id="PS50082">
    <property type="entry name" value="WD_REPEATS_2"/>
    <property type="match status" value="1"/>
</dbReference>
<evidence type="ECO:0000256" key="3">
    <source>
        <dbReference type="ARBA" id="ARBA00059038"/>
    </source>
</evidence>
<dbReference type="WBParaSite" id="sdigi.contig146.g5215.t1">
    <property type="protein sequence ID" value="sdigi.contig146.g5215.t1"/>
    <property type="gene ID" value="sdigi.contig146.g5215"/>
</dbReference>
<evidence type="ECO:0000256" key="5">
    <source>
        <dbReference type="ARBA" id="ARBA00081052"/>
    </source>
</evidence>
<keyword evidence="2" id="KW-0677">Repeat</keyword>
<keyword evidence="1 6" id="KW-0853">WD repeat</keyword>
<evidence type="ECO:0000259" key="9">
    <source>
        <dbReference type="PROSITE" id="PS51783"/>
    </source>
</evidence>
<proteinExistence type="predicted"/>
<accession>A0A915PGE5</accession>
<dbReference type="Gene3D" id="2.130.10.10">
    <property type="entry name" value="YVTN repeat-like/Quinoprotein amine dehydrogenase"/>
    <property type="match status" value="1"/>
</dbReference>
<dbReference type="InterPro" id="IPR036372">
    <property type="entry name" value="BEACH_dom_sf"/>
</dbReference>
<evidence type="ECO:0000313" key="11">
    <source>
        <dbReference type="WBParaSite" id="sdigi.contig146.g5215.t1"/>
    </source>
</evidence>
<dbReference type="FunFam" id="1.10.1540.10:FF:000001">
    <property type="entry name" value="neurobeachin isoform X1"/>
    <property type="match status" value="1"/>
</dbReference>
<feature type="domain" description="BEACH" evidence="8">
    <location>
        <begin position="582"/>
        <end position="887"/>
    </location>
</feature>
<dbReference type="InterPro" id="IPR000409">
    <property type="entry name" value="BEACH_dom"/>
</dbReference>
<dbReference type="PANTHER" id="PTHR13743:SF86">
    <property type="entry name" value="LYSOSOMAL-TRAFFICKING REGULATOR"/>
    <property type="match status" value="1"/>
</dbReference>
<dbReference type="Proteomes" id="UP000887581">
    <property type="component" value="Unplaced"/>
</dbReference>
<protein>
    <recommendedName>
        <fullName evidence="4">Putative neurobeachin homolog</fullName>
    </recommendedName>
    <alternativeName>
        <fullName evidence="5">Suppressor enhancer of lin-12</fullName>
    </alternativeName>
</protein>
<feature type="chain" id="PRO_5038103338" description="Putative neurobeachin homolog" evidence="7">
    <location>
        <begin position="19"/>
        <end position="1237"/>
    </location>
</feature>
<dbReference type="InterPro" id="IPR001680">
    <property type="entry name" value="WD40_rpt"/>
</dbReference>
<evidence type="ECO:0000256" key="1">
    <source>
        <dbReference type="ARBA" id="ARBA00022574"/>
    </source>
</evidence>
<evidence type="ECO:0000256" key="2">
    <source>
        <dbReference type="ARBA" id="ARBA00022737"/>
    </source>
</evidence>
<dbReference type="InterPro" id="IPR023362">
    <property type="entry name" value="PH-BEACH_dom"/>
</dbReference>